<gene>
    <name evidence="1" type="ORF">F442_22675</name>
</gene>
<proteinExistence type="predicted"/>
<protein>
    <submittedName>
        <fullName evidence="1">Uncharacterized protein</fullName>
    </submittedName>
</protein>
<accession>W2XZ94</accession>
<evidence type="ECO:0000313" key="2">
    <source>
        <dbReference type="Proteomes" id="UP000018948"/>
    </source>
</evidence>
<reference evidence="1 2" key="1">
    <citation type="submission" date="2013-11" db="EMBL/GenBank/DDBJ databases">
        <title>The Genome Sequence of Phytophthora parasitica P10297.</title>
        <authorList>
            <consortium name="The Broad Institute Genomics Platform"/>
            <person name="Russ C."/>
            <person name="Tyler B."/>
            <person name="Panabieres F."/>
            <person name="Shan W."/>
            <person name="Tripathy S."/>
            <person name="Grunwald N."/>
            <person name="Machado M."/>
            <person name="Johnson C.S."/>
            <person name="Walker B."/>
            <person name="Young S.K."/>
            <person name="Zeng Q."/>
            <person name="Gargeya S."/>
            <person name="Fitzgerald M."/>
            <person name="Haas B."/>
            <person name="Abouelleil A."/>
            <person name="Allen A.W."/>
            <person name="Alvarado L."/>
            <person name="Arachchi H.M."/>
            <person name="Berlin A.M."/>
            <person name="Chapman S.B."/>
            <person name="Gainer-Dewar J."/>
            <person name="Goldberg J."/>
            <person name="Griggs A."/>
            <person name="Gujja S."/>
            <person name="Hansen M."/>
            <person name="Howarth C."/>
            <person name="Imamovic A."/>
            <person name="Ireland A."/>
            <person name="Larimer J."/>
            <person name="McCowan C."/>
            <person name="Murphy C."/>
            <person name="Pearson M."/>
            <person name="Poon T.W."/>
            <person name="Priest M."/>
            <person name="Roberts A."/>
            <person name="Saif S."/>
            <person name="Shea T."/>
            <person name="Sisk P."/>
            <person name="Sykes S."/>
            <person name="Wortman J."/>
            <person name="Nusbaum C."/>
            <person name="Birren B."/>
        </authorList>
    </citation>
    <scope>NUCLEOTIDE SEQUENCE [LARGE SCALE GENOMIC DNA]</scope>
    <source>
        <strain evidence="1 2">P10297</strain>
    </source>
</reference>
<dbReference type="Proteomes" id="UP000018948">
    <property type="component" value="Unassembled WGS sequence"/>
</dbReference>
<sequence>MILEALDDPLIHRLQGSNCIWLKLVDDHRDFA</sequence>
<comment type="caution">
    <text evidence="1">The sequence shown here is derived from an EMBL/GenBank/DDBJ whole genome shotgun (WGS) entry which is preliminary data.</text>
</comment>
<name>W2XZ94_PHYNI</name>
<evidence type="ECO:0000313" key="1">
    <source>
        <dbReference type="EMBL" id="ETP28041.1"/>
    </source>
</evidence>
<dbReference type="EMBL" id="ANIY01005200">
    <property type="protein sequence ID" value="ETP28041.1"/>
    <property type="molecule type" value="Genomic_DNA"/>
</dbReference>
<organism evidence="1 2">
    <name type="scientific">Phytophthora nicotianae P10297</name>
    <dbReference type="NCBI Taxonomy" id="1317064"/>
    <lineage>
        <taxon>Eukaryota</taxon>
        <taxon>Sar</taxon>
        <taxon>Stramenopiles</taxon>
        <taxon>Oomycota</taxon>
        <taxon>Peronosporomycetes</taxon>
        <taxon>Peronosporales</taxon>
        <taxon>Peronosporaceae</taxon>
        <taxon>Phytophthora</taxon>
    </lineage>
</organism>
<dbReference type="AlphaFoldDB" id="W2XZ94"/>